<keyword evidence="8" id="KW-1185">Reference proteome</keyword>
<comment type="similarity">
    <text evidence="2">Belongs to the TMEM86 family.</text>
</comment>
<evidence type="ECO:0000256" key="4">
    <source>
        <dbReference type="ARBA" id="ARBA00022989"/>
    </source>
</evidence>
<dbReference type="EMBL" id="CALLCH030000021">
    <property type="protein sequence ID" value="CAI4220251.1"/>
    <property type="molecule type" value="Genomic_DNA"/>
</dbReference>
<evidence type="ECO:0000256" key="1">
    <source>
        <dbReference type="ARBA" id="ARBA00004141"/>
    </source>
</evidence>
<accession>A0A9P1HCY6</accession>
<name>A0A9P1HCY6_9PEZI</name>
<evidence type="ECO:0000313" key="7">
    <source>
        <dbReference type="EMBL" id="CAI4220251.1"/>
    </source>
</evidence>
<feature type="transmembrane region" description="Helical" evidence="6">
    <location>
        <begin position="51"/>
        <end position="76"/>
    </location>
</feature>
<dbReference type="OrthoDB" id="2133758at2759"/>
<comment type="caution">
    <text evidence="7">The sequence shown here is derived from an EMBL/GenBank/DDBJ whole genome shotgun (WGS) entry which is preliminary data.</text>
</comment>
<evidence type="ECO:0000313" key="8">
    <source>
        <dbReference type="Proteomes" id="UP000838763"/>
    </source>
</evidence>
<evidence type="ECO:0000256" key="5">
    <source>
        <dbReference type="ARBA" id="ARBA00023136"/>
    </source>
</evidence>
<evidence type="ECO:0000256" key="3">
    <source>
        <dbReference type="ARBA" id="ARBA00022692"/>
    </source>
</evidence>
<dbReference type="InterPro" id="IPR012506">
    <property type="entry name" value="TMEM86B-like"/>
</dbReference>
<evidence type="ECO:0000256" key="6">
    <source>
        <dbReference type="SAM" id="Phobius"/>
    </source>
</evidence>
<feature type="transmembrane region" description="Helical" evidence="6">
    <location>
        <begin position="88"/>
        <end position="106"/>
    </location>
</feature>
<evidence type="ECO:0000256" key="2">
    <source>
        <dbReference type="ARBA" id="ARBA00007375"/>
    </source>
</evidence>
<protein>
    <submittedName>
        <fullName evidence="7">Uncharacterized protein</fullName>
    </submittedName>
</protein>
<sequence length="136" mass="14258">MPRKESGLSRAVLAASLGLSLLYAVDSLSAPSYYRMATKAGSTTLLSLYSLLRVGAVEARASAMLAALSSIMVKFLVPRVEVDLRLPILVYSTTIAAMVISSLTMINGRVIAGAVSFTISDSILATEKFLLSGLAA</sequence>
<dbReference type="GO" id="GO:0016020">
    <property type="term" value="C:membrane"/>
    <property type="evidence" value="ECO:0007669"/>
    <property type="project" value="UniProtKB-SubCell"/>
</dbReference>
<proteinExistence type="inferred from homology"/>
<keyword evidence="3 6" id="KW-0812">Transmembrane</keyword>
<reference evidence="7" key="1">
    <citation type="submission" date="2022-11" db="EMBL/GenBank/DDBJ databases">
        <authorList>
            <person name="Scott C."/>
            <person name="Bruce N."/>
        </authorList>
    </citation>
    <scope>NUCLEOTIDE SEQUENCE</scope>
</reference>
<gene>
    <name evidence="7" type="ORF">PPNO1_LOCUS9791</name>
</gene>
<dbReference type="Pfam" id="PF07947">
    <property type="entry name" value="YhhN"/>
    <property type="match status" value="1"/>
</dbReference>
<keyword evidence="5 6" id="KW-0472">Membrane</keyword>
<organism evidence="7 8">
    <name type="scientific">Parascedosporium putredinis</name>
    <dbReference type="NCBI Taxonomy" id="1442378"/>
    <lineage>
        <taxon>Eukaryota</taxon>
        <taxon>Fungi</taxon>
        <taxon>Dikarya</taxon>
        <taxon>Ascomycota</taxon>
        <taxon>Pezizomycotina</taxon>
        <taxon>Sordariomycetes</taxon>
        <taxon>Hypocreomycetidae</taxon>
        <taxon>Microascales</taxon>
        <taxon>Microascaceae</taxon>
        <taxon>Parascedosporium</taxon>
    </lineage>
</organism>
<keyword evidence="4 6" id="KW-1133">Transmembrane helix</keyword>
<comment type="subcellular location">
    <subcellularLocation>
        <location evidence="1">Membrane</location>
        <topology evidence="1">Multi-pass membrane protein</topology>
    </subcellularLocation>
</comment>
<dbReference type="AlphaFoldDB" id="A0A9P1HCY6"/>
<dbReference type="Proteomes" id="UP000838763">
    <property type="component" value="Unassembled WGS sequence"/>
</dbReference>